<evidence type="ECO:0000256" key="1">
    <source>
        <dbReference type="ARBA" id="ARBA00004123"/>
    </source>
</evidence>
<dbReference type="GO" id="GO:0006338">
    <property type="term" value="P:chromatin remodeling"/>
    <property type="evidence" value="ECO:0007669"/>
    <property type="project" value="InterPro"/>
</dbReference>
<evidence type="ECO:0000256" key="5">
    <source>
        <dbReference type="ARBA" id="ARBA00023242"/>
    </source>
</evidence>
<comment type="subcellular location">
    <subcellularLocation>
        <location evidence="1">Nucleus</location>
    </subcellularLocation>
</comment>
<evidence type="ECO:0000313" key="6">
    <source>
        <dbReference type="EMBL" id="CCG84777.1"/>
    </source>
</evidence>
<dbReference type="STRING" id="1097556.R4XGK0"/>
<keyword evidence="7" id="KW-1185">Reference proteome</keyword>
<keyword evidence="3" id="KW-0805">Transcription regulation</keyword>
<dbReference type="GO" id="GO:0000228">
    <property type="term" value="C:nuclear chromosome"/>
    <property type="evidence" value="ECO:0007669"/>
    <property type="project" value="InterPro"/>
</dbReference>
<reference evidence="6 7" key="1">
    <citation type="journal article" date="2013" name="MBio">
        <title>Genome sequencing of the plant pathogen Taphrina deformans, the causal agent of peach leaf curl.</title>
        <authorList>
            <person name="Cisse O.H."/>
            <person name="Almeida J.M.G.C.F."/>
            <person name="Fonseca A."/>
            <person name="Kumar A.A."/>
            <person name="Salojaervi J."/>
            <person name="Overmyer K."/>
            <person name="Hauser P.M."/>
            <person name="Pagni M."/>
        </authorList>
    </citation>
    <scope>NUCLEOTIDE SEQUENCE [LARGE SCALE GENOMIC DNA]</scope>
    <source>
        <strain evidence="7">PYCC 5710 / ATCC 11124 / CBS 356.35 / IMI 108563 / JCM 9778 / NBRC 8474</strain>
    </source>
</reference>
<gene>
    <name evidence="6" type="ORF">TAPDE_005299</name>
</gene>
<accession>R4XGK0</accession>
<keyword evidence="5" id="KW-0539">Nucleus</keyword>
<dbReference type="Proteomes" id="UP000013776">
    <property type="component" value="Unassembled WGS sequence"/>
</dbReference>
<evidence type="ECO:0000256" key="2">
    <source>
        <dbReference type="ARBA" id="ARBA00010239"/>
    </source>
</evidence>
<dbReference type="InterPro" id="IPR006939">
    <property type="entry name" value="SNF5"/>
</dbReference>
<sequence length="375" mass="43352">MEIRTQERLEHCRRIDDRYSLAVSRHGKKAEANFDRKQHEVDRLLGLENFRAQGPHNAVATFGLGYAGFGNGWTDAKPRILYPKERKRPRRHLREICFSRNTLRHIARVDEVLVPMRLDIDYDKYKLRDVLTWNLFDDTMSIEIFAEHLCEDYGLPLNGFVSEIAKSLKGQLAEHHPHKFPEEVQSGLAATADPERMNYTEARDDDLRVCIKLDITVGALNLVDQIEWDLNNSANDPESYAASFCVELGLSCEFSTAIAHAIREQCQLYTKSLFLAGHTFDGKGVHDSDLRQALMPMIYSSSRPKHHMDQFAPTISDLVPEQLEKIERDREREGRRNRRQTRGKRGVILPDLHDLPKTYRSPHAGERTFDEQIIY</sequence>
<proteinExistence type="inferred from homology"/>
<dbReference type="EMBL" id="CAHR02000304">
    <property type="protein sequence ID" value="CCG84777.1"/>
    <property type="molecule type" value="Genomic_DNA"/>
</dbReference>
<protein>
    <submittedName>
        <fullName evidence="6">Uncharacterized protein</fullName>
    </submittedName>
</protein>
<comment type="similarity">
    <text evidence="2">Belongs to the SNF5 family.</text>
</comment>
<comment type="caution">
    <text evidence="6">The sequence shown here is derived from an EMBL/GenBank/DDBJ whole genome shotgun (WGS) entry which is preliminary data.</text>
</comment>
<evidence type="ECO:0000256" key="4">
    <source>
        <dbReference type="ARBA" id="ARBA00023163"/>
    </source>
</evidence>
<dbReference type="eggNOG" id="KOG1649">
    <property type="taxonomic scope" value="Eukaryota"/>
</dbReference>
<evidence type="ECO:0000256" key="3">
    <source>
        <dbReference type="ARBA" id="ARBA00023015"/>
    </source>
</evidence>
<evidence type="ECO:0000313" key="7">
    <source>
        <dbReference type="Proteomes" id="UP000013776"/>
    </source>
</evidence>
<organism evidence="6 7">
    <name type="scientific">Taphrina deformans (strain PYCC 5710 / ATCC 11124 / CBS 356.35 / IMI 108563 / JCM 9778 / NBRC 8474)</name>
    <name type="common">Peach leaf curl fungus</name>
    <name type="synonym">Lalaria deformans</name>
    <dbReference type="NCBI Taxonomy" id="1097556"/>
    <lineage>
        <taxon>Eukaryota</taxon>
        <taxon>Fungi</taxon>
        <taxon>Dikarya</taxon>
        <taxon>Ascomycota</taxon>
        <taxon>Taphrinomycotina</taxon>
        <taxon>Taphrinomycetes</taxon>
        <taxon>Taphrinales</taxon>
        <taxon>Taphrinaceae</taxon>
        <taxon>Taphrina</taxon>
    </lineage>
</organism>
<name>R4XGK0_TAPDE</name>
<dbReference type="PANTHER" id="PTHR10019">
    <property type="entry name" value="SNF5"/>
    <property type="match status" value="1"/>
</dbReference>
<dbReference type="AlphaFoldDB" id="R4XGK0"/>
<dbReference type="Pfam" id="PF04855">
    <property type="entry name" value="SNF5"/>
    <property type="match status" value="1"/>
</dbReference>
<keyword evidence="4" id="KW-0804">Transcription</keyword>
<dbReference type="OrthoDB" id="515064at2759"/>